<proteinExistence type="predicted"/>
<keyword evidence="1" id="KW-0472">Membrane</keyword>
<gene>
    <name evidence="2" type="ORF">A9Q84_07055</name>
</gene>
<keyword evidence="1" id="KW-0812">Transmembrane</keyword>
<name>A0A1Y5FA65_9BACT</name>
<sequence length="268" mass="31871">MNILNKIKSNRVFKIVIVFLAIYLGFDLAFEDEFLSKLQHPGGRHDLFGDSFQLSEEVLENYIITKYPIAYERNRPNYSNVSNYIKSNSDTSYYEDRRLLDLHKSCGNCIGKDRLITPRRIGYVKAETKLKVLYKFYYKYEERMLSSNNKFYYYIVQDVESGQKYEIRDNDLKDIIKKGSTNLRDDAKLMVKTVKGFKDGKMNSIYYCLYEGYYSEYSFNQFLGDFKLSSEIKFDFKSKESLKHYICLDISFKTVEAYLTFAYYISDW</sequence>
<keyword evidence="1" id="KW-1133">Transmembrane helix</keyword>
<accession>A0A1Y5FA65</accession>
<dbReference type="AlphaFoldDB" id="A0A1Y5FA65"/>
<evidence type="ECO:0000313" key="2">
    <source>
        <dbReference type="EMBL" id="OUR97947.1"/>
    </source>
</evidence>
<evidence type="ECO:0000256" key="1">
    <source>
        <dbReference type="SAM" id="Phobius"/>
    </source>
</evidence>
<dbReference type="EMBL" id="MAAO01000005">
    <property type="protein sequence ID" value="OUR97947.1"/>
    <property type="molecule type" value="Genomic_DNA"/>
</dbReference>
<comment type="caution">
    <text evidence="2">The sequence shown here is derived from an EMBL/GenBank/DDBJ whole genome shotgun (WGS) entry which is preliminary data.</text>
</comment>
<feature type="transmembrane region" description="Helical" evidence="1">
    <location>
        <begin position="12"/>
        <end position="30"/>
    </location>
</feature>
<evidence type="ECO:0000313" key="3">
    <source>
        <dbReference type="Proteomes" id="UP000196531"/>
    </source>
</evidence>
<dbReference type="Proteomes" id="UP000196531">
    <property type="component" value="Unassembled WGS sequence"/>
</dbReference>
<organism evidence="2 3">
    <name type="scientific">Halobacteriovorax marinus</name>
    <dbReference type="NCBI Taxonomy" id="97084"/>
    <lineage>
        <taxon>Bacteria</taxon>
        <taxon>Pseudomonadati</taxon>
        <taxon>Bdellovibrionota</taxon>
        <taxon>Bacteriovoracia</taxon>
        <taxon>Bacteriovoracales</taxon>
        <taxon>Halobacteriovoraceae</taxon>
        <taxon>Halobacteriovorax</taxon>
    </lineage>
</organism>
<reference evidence="3" key="1">
    <citation type="journal article" date="2017" name="Proc. Natl. Acad. Sci. U.S.A.">
        <title>Simulation of Deepwater Horizon oil plume reveals substrate specialization within a complex community of hydrocarbon-degraders.</title>
        <authorList>
            <person name="Hu P."/>
            <person name="Dubinsky E.A."/>
            <person name="Probst A.J."/>
            <person name="Wang J."/>
            <person name="Sieber C.M.K."/>
            <person name="Tom L.M."/>
            <person name="Gardinali P."/>
            <person name="Banfield J.F."/>
            <person name="Atlas R.M."/>
            <person name="Andersen G.L."/>
        </authorList>
    </citation>
    <scope>NUCLEOTIDE SEQUENCE [LARGE SCALE GENOMIC DNA]</scope>
</reference>
<protein>
    <submittedName>
        <fullName evidence="2">Uncharacterized protein</fullName>
    </submittedName>
</protein>